<feature type="transmembrane region" description="Helical" evidence="7">
    <location>
        <begin position="72"/>
        <end position="95"/>
    </location>
</feature>
<feature type="domain" description="EamA" evidence="8">
    <location>
        <begin position="10"/>
        <end position="144"/>
    </location>
</feature>
<feature type="transmembrane region" description="Helical" evidence="7">
    <location>
        <begin position="227"/>
        <end position="246"/>
    </location>
</feature>
<dbReference type="Pfam" id="PF00892">
    <property type="entry name" value="EamA"/>
    <property type="match status" value="2"/>
</dbReference>
<feature type="transmembrane region" description="Helical" evidence="7">
    <location>
        <begin position="41"/>
        <end position="60"/>
    </location>
</feature>
<feature type="transmembrane region" description="Helical" evidence="7">
    <location>
        <begin position="132"/>
        <end position="150"/>
    </location>
</feature>
<accession>A0A0J1IPN9</accession>
<dbReference type="GO" id="GO:0005886">
    <property type="term" value="C:plasma membrane"/>
    <property type="evidence" value="ECO:0007669"/>
    <property type="project" value="UniProtKB-SubCell"/>
</dbReference>
<comment type="similarity">
    <text evidence="2">Belongs to the EamA transporter family.</text>
</comment>
<evidence type="ECO:0000256" key="5">
    <source>
        <dbReference type="ARBA" id="ARBA00022989"/>
    </source>
</evidence>
<evidence type="ECO:0000313" key="9">
    <source>
        <dbReference type="EMBL" id="KLU66666.1"/>
    </source>
</evidence>
<evidence type="ECO:0000256" key="3">
    <source>
        <dbReference type="ARBA" id="ARBA00022475"/>
    </source>
</evidence>
<keyword evidence="6 7" id="KW-0472">Membrane</keyword>
<dbReference type="InterPro" id="IPR000620">
    <property type="entry name" value="EamA_dom"/>
</dbReference>
<dbReference type="AlphaFoldDB" id="A0A0J1IPN9"/>
<dbReference type="InterPro" id="IPR050638">
    <property type="entry name" value="AA-Vitamin_Transporters"/>
</dbReference>
<keyword evidence="3" id="KW-1003">Cell membrane</keyword>
<keyword evidence="5 7" id="KW-1133">Transmembrane helix</keyword>
<dbReference type="STRING" id="476652.DEAC_c13330"/>
<feature type="transmembrane region" description="Helical" evidence="7">
    <location>
        <begin position="258"/>
        <end position="276"/>
    </location>
</feature>
<comment type="subcellular location">
    <subcellularLocation>
        <location evidence="1">Cell membrane</location>
        <topology evidence="1">Multi-pass membrane protein</topology>
    </subcellularLocation>
</comment>
<gene>
    <name evidence="9" type="ORF">DEAC_c13330</name>
</gene>
<feature type="transmembrane region" description="Helical" evidence="7">
    <location>
        <begin position="186"/>
        <end position="207"/>
    </location>
</feature>
<evidence type="ECO:0000256" key="4">
    <source>
        <dbReference type="ARBA" id="ARBA00022692"/>
    </source>
</evidence>
<evidence type="ECO:0000256" key="1">
    <source>
        <dbReference type="ARBA" id="ARBA00004651"/>
    </source>
</evidence>
<keyword evidence="10" id="KW-1185">Reference proteome</keyword>
<feature type="domain" description="EamA" evidence="8">
    <location>
        <begin position="160"/>
        <end position="299"/>
    </location>
</feature>
<dbReference type="SUPFAM" id="SSF103481">
    <property type="entry name" value="Multidrug resistance efflux transporter EmrE"/>
    <property type="match status" value="2"/>
</dbReference>
<feature type="transmembrane region" description="Helical" evidence="7">
    <location>
        <begin position="156"/>
        <end position="174"/>
    </location>
</feature>
<keyword evidence="4 7" id="KW-0812">Transmembrane</keyword>
<evidence type="ECO:0000256" key="7">
    <source>
        <dbReference type="SAM" id="Phobius"/>
    </source>
</evidence>
<feature type="transmembrane region" description="Helical" evidence="7">
    <location>
        <begin position="101"/>
        <end position="120"/>
    </location>
</feature>
<evidence type="ECO:0000313" key="10">
    <source>
        <dbReference type="Proteomes" id="UP000036356"/>
    </source>
</evidence>
<proteinExistence type="inferred from homology"/>
<evidence type="ECO:0000256" key="2">
    <source>
        <dbReference type="ARBA" id="ARBA00007362"/>
    </source>
</evidence>
<dbReference type="PANTHER" id="PTHR32322">
    <property type="entry name" value="INNER MEMBRANE TRANSPORTER"/>
    <property type="match status" value="1"/>
</dbReference>
<dbReference type="EMBL" id="LDZY01000004">
    <property type="protein sequence ID" value="KLU66666.1"/>
    <property type="molecule type" value="Genomic_DNA"/>
</dbReference>
<comment type="caution">
    <text evidence="9">The sequence shown here is derived from an EMBL/GenBank/DDBJ whole genome shotgun (WGS) entry which is preliminary data.</text>
</comment>
<dbReference type="PATRIC" id="fig|476652.3.peg.1370"/>
<name>A0A0J1IPN9_9FIRM</name>
<protein>
    <submittedName>
        <fullName evidence="9">EamA-like transporter family protein</fullName>
    </submittedName>
</protein>
<dbReference type="Proteomes" id="UP000036356">
    <property type="component" value="Unassembled WGS sequence"/>
</dbReference>
<reference evidence="9 10" key="1">
    <citation type="submission" date="2015-06" db="EMBL/GenBank/DDBJ databases">
        <title>Draft genome of the moderately acidophilic sulfate reducer Candidatus Desulfosporosinus acididurans strain M1.</title>
        <authorList>
            <person name="Poehlein A."/>
            <person name="Petzsch P."/>
            <person name="Johnson B.D."/>
            <person name="Schloemann M."/>
            <person name="Daniel R."/>
            <person name="Muehling M."/>
        </authorList>
    </citation>
    <scope>NUCLEOTIDE SEQUENCE [LARGE SCALE GENOMIC DNA]</scope>
    <source>
        <strain evidence="9 10">M1</strain>
    </source>
</reference>
<evidence type="ECO:0000259" key="8">
    <source>
        <dbReference type="Pfam" id="PF00892"/>
    </source>
</evidence>
<sequence length="324" mass="35640">MIQKKQSSPWAIWWIALGAAMWGLDGVFIVTLLHYVTSSQIVWMEHLLLFLFAAPVLIWKRQELRQLKLADWLAVIFISWGGSAIASILFTAGFTYGNPNVVLILQKLQPIFAVLLAAWVLKEQLRKNYWKLFIAALIGAYLLTFGLHIPTTAANTSQLIGSLFAIGAAALWGGSTVMGKHLVGKLSFTTLTALRFAVALPLLTVIILVQHPNWLIIGQALSLAPVWANLLFQTLVPSLVSLLLYYRGLDGVKASHATIAELAFPATGLLLNWLILHQTIDLGQWVGFAIVWIAVLLLSRMSREPEAIGLNLESSAQQADLASK</sequence>
<evidence type="ECO:0000256" key="6">
    <source>
        <dbReference type="ARBA" id="ARBA00023136"/>
    </source>
</evidence>
<feature type="transmembrane region" description="Helical" evidence="7">
    <location>
        <begin position="282"/>
        <end position="299"/>
    </location>
</feature>
<dbReference type="PANTHER" id="PTHR32322:SF18">
    <property type="entry name" value="S-ADENOSYLMETHIONINE_S-ADENOSYLHOMOCYSTEINE TRANSPORTER"/>
    <property type="match status" value="1"/>
</dbReference>
<organism evidence="9 10">
    <name type="scientific">Desulfosporosinus acididurans</name>
    <dbReference type="NCBI Taxonomy" id="476652"/>
    <lineage>
        <taxon>Bacteria</taxon>
        <taxon>Bacillati</taxon>
        <taxon>Bacillota</taxon>
        <taxon>Clostridia</taxon>
        <taxon>Eubacteriales</taxon>
        <taxon>Desulfitobacteriaceae</taxon>
        <taxon>Desulfosporosinus</taxon>
    </lineage>
</organism>
<feature type="transmembrane region" description="Helical" evidence="7">
    <location>
        <begin position="12"/>
        <end position="35"/>
    </location>
</feature>
<dbReference type="InterPro" id="IPR037185">
    <property type="entry name" value="EmrE-like"/>
</dbReference>